<reference evidence="2 3" key="1">
    <citation type="submission" date="2012-05" db="EMBL/GenBank/DDBJ databases">
        <title>The Genome Sequence of Eubacteriaceae bacterium CM2.</title>
        <authorList>
            <consortium name="The Broad Institute Genome Sequencing Platform"/>
            <person name="Earl A."/>
            <person name="Ward D."/>
            <person name="Feldgarden M."/>
            <person name="Gevers D."/>
            <person name="Sizova M."/>
            <person name="Hazen A."/>
            <person name="Epstein S."/>
            <person name="Walker B."/>
            <person name="Young S.K."/>
            <person name="Zeng Q."/>
            <person name="Gargeya S."/>
            <person name="Fitzgerald M."/>
            <person name="Haas B."/>
            <person name="Abouelleil A."/>
            <person name="Alvarado L."/>
            <person name="Arachchi H.M."/>
            <person name="Berlin A."/>
            <person name="Chapman S.B."/>
            <person name="Goldberg J."/>
            <person name="Griggs A."/>
            <person name="Gujja S."/>
            <person name="Hansen M."/>
            <person name="Howarth C."/>
            <person name="Imamovic A."/>
            <person name="Larimer J."/>
            <person name="McCowen C."/>
            <person name="Montmayeur A."/>
            <person name="Murphy C."/>
            <person name="Neiman D."/>
            <person name="Pearson M."/>
            <person name="Priest M."/>
            <person name="Roberts A."/>
            <person name="Saif S."/>
            <person name="Shea T."/>
            <person name="Sisk P."/>
            <person name="Sykes S."/>
            <person name="Wortman J."/>
            <person name="Nusbaum C."/>
            <person name="Birren B."/>
        </authorList>
    </citation>
    <scope>NUCLEOTIDE SEQUENCE [LARGE SCALE GENOMIC DNA]</scope>
    <source>
        <strain evidence="2 3">CM2</strain>
    </source>
</reference>
<dbReference type="Gene3D" id="1.10.260.40">
    <property type="entry name" value="lambda repressor-like DNA-binding domains"/>
    <property type="match status" value="1"/>
</dbReference>
<dbReference type="Pfam" id="PF01381">
    <property type="entry name" value="HTH_3"/>
    <property type="match status" value="1"/>
</dbReference>
<dbReference type="AlphaFoldDB" id="V9HN59"/>
<gene>
    <name evidence="2" type="ORF">HMPREF9630_00813</name>
</gene>
<organism evidence="2 3">
    <name type="scientific">Peptoanaerobacter stomatis</name>
    <dbReference type="NCBI Taxonomy" id="796937"/>
    <lineage>
        <taxon>Bacteria</taxon>
        <taxon>Bacillati</taxon>
        <taxon>Bacillota</taxon>
        <taxon>Clostridia</taxon>
        <taxon>Peptostreptococcales</taxon>
        <taxon>Filifactoraceae</taxon>
        <taxon>Peptoanaerobacter</taxon>
    </lineage>
</organism>
<dbReference type="SUPFAM" id="SSF47413">
    <property type="entry name" value="lambda repressor-like DNA-binding domains"/>
    <property type="match status" value="1"/>
</dbReference>
<sequence length="54" mass="6098">MEIAEINKEELLADFVEKLPTIRRKLNISQGRLGEMLGLSRQSISSIERGSVQL</sequence>
<dbReference type="InterPro" id="IPR010982">
    <property type="entry name" value="Lambda_DNA-bd_dom_sf"/>
</dbReference>
<protein>
    <recommendedName>
        <fullName evidence="1">HTH cro/C1-type domain-containing protein</fullName>
    </recommendedName>
</protein>
<evidence type="ECO:0000259" key="1">
    <source>
        <dbReference type="PROSITE" id="PS50943"/>
    </source>
</evidence>
<dbReference type="CDD" id="cd00093">
    <property type="entry name" value="HTH_XRE"/>
    <property type="match status" value="1"/>
</dbReference>
<dbReference type="GO" id="GO:0003677">
    <property type="term" value="F:DNA binding"/>
    <property type="evidence" value="ECO:0007669"/>
    <property type="project" value="InterPro"/>
</dbReference>
<evidence type="ECO:0000313" key="3">
    <source>
        <dbReference type="Proteomes" id="UP000017818"/>
    </source>
</evidence>
<evidence type="ECO:0000313" key="2">
    <source>
        <dbReference type="EMBL" id="EHL14770.1"/>
    </source>
</evidence>
<dbReference type="EMBL" id="AFZF02000004">
    <property type="protein sequence ID" value="EHL14770.1"/>
    <property type="molecule type" value="Genomic_DNA"/>
</dbReference>
<dbReference type="PROSITE" id="PS50943">
    <property type="entry name" value="HTH_CROC1"/>
    <property type="match status" value="1"/>
</dbReference>
<proteinExistence type="predicted"/>
<dbReference type="RefSeq" id="WP_009526725.1">
    <property type="nucleotide sequence ID" value="NZ_JH815225.1"/>
</dbReference>
<dbReference type="Proteomes" id="UP000017818">
    <property type="component" value="Unassembled WGS sequence"/>
</dbReference>
<feature type="domain" description="HTH cro/C1-type" evidence="1">
    <location>
        <begin position="22"/>
        <end position="50"/>
    </location>
</feature>
<name>V9HN59_9FIRM</name>
<comment type="caution">
    <text evidence="2">The sequence shown here is derived from an EMBL/GenBank/DDBJ whole genome shotgun (WGS) entry which is preliminary data.</text>
</comment>
<dbReference type="HOGENOM" id="CLU_3046340_0_0_9"/>
<accession>V9HN59</accession>
<dbReference type="InterPro" id="IPR001387">
    <property type="entry name" value="Cro/C1-type_HTH"/>
</dbReference>